<proteinExistence type="predicted"/>
<organism evidence="1 2">
    <name type="scientific">Aneurinibacillus aneurinilyticus ATCC 12856</name>
    <dbReference type="NCBI Taxonomy" id="649747"/>
    <lineage>
        <taxon>Bacteria</taxon>
        <taxon>Bacillati</taxon>
        <taxon>Bacillota</taxon>
        <taxon>Bacilli</taxon>
        <taxon>Bacillales</taxon>
        <taxon>Paenibacillaceae</taxon>
        <taxon>Aneurinibacillus group</taxon>
        <taxon>Aneurinibacillus</taxon>
    </lineage>
</organism>
<name>U1XXE6_ANEAE</name>
<keyword evidence="2" id="KW-1185">Reference proteome</keyword>
<dbReference type="Proteomes" id="UP000016511">
    <property type="component" value="Unassembled WGS sequence"/>
</dbReference>
<evidence type="ECO:0000313" key="2">
    <source>
        <dbReference type="Proteomes" id="UP000016511"/>
    </source>
</evidence>
<sequence>MEINHTHLLIIHKEEEGTRVGVFPRLFPAMKSHGRFVAQRPDQQNIWVSRCGRQLLVIFVLCATRSTQEKQRGRTPYARLFSIHLWIPRVLIFQRVRNKLYMLFCGRRTRRPFGIRCVAIHSE</sequence>
<evidence type="ECO:0000313" key="1">
    <source>
        <dbReference type="EMBL" id="ERI04677.1"/>
    </source>
</evidence>
<gene>
    <name evidence="1" type="ORF">HMPREF0083_05978</name>
</gene>
<dbReference type="AlphaFoldDB" id="U1XXE6"/>
<comment type="caution">
    <text evidence="1">The sequence shown here is derived from an EMBL/GenBank/DDBJ whole genome shotgun (WGS) entry which is preliminary data.</text>
</comment>
<protein>
    <submittedName>
        <fullName evidence="1">Uncharacterized protein</fullName>
    </submittedName>
</protein>
<accession>U1XXE6</accession>
<dbReference type="STRING" id="649747.HMPREF0083_05978"/>
<dbReference type="EMBL" id="AWSJ01000378">
    <property type="protein sequence ID" value="ERI04677.1"/>
    <property type="molecule type" value="Genomic_DNA"/>
</dbReference>
<dbReference type="HOGENOM" id="CLU_2010517_0_0_9"/>
<reference evidence="1 2" key="1">
    <citation type="submission" date="2013-08" db="EMBL/GenBank/DDBJ databases">
        <authorList>
            <person name="Weinstock G."/>
            <person name="Sodergren E."/>
            <person name="Wylie T."/>
            <person name="Fulton L."/>
            <person name="Fulton R."/>
            <person name="Fronick C."/>
            <person name="O'Laughlin M."/>
            <person name="Godfrey J."/>
            <person name="Miner T."/>
            <person name="Herter B."/>
            <person name="Appelbaum E."/>
            <person name="Cordes M."/>
            <person name="Lek S."/>
            <person name="Wollam A."/>
            <person name="Pepin K.H."/>
            <person name="Palsikar V.B."/>
            <person name="Mitreva M."/>
            <person name="Wilson R.K."/>
        </authorList>
    </citation>
    <scope>NUCLEOTIDE SEQUENCE [LARGE SCALE GENOMIC DNA]</scope>
    <source>
        <strain evidence="1 2">ATCC 12856</strain>
    </source>
</reference>